<gene>
    <name evidence="1" type="ORF">PS691_03201</name>
</gene>
<evidence type="ECO:0000313" key="1">
    <source>
        <dbReference type="EMBL" id="VVO08385.1"/>
    </source>
</evidence>
<reference evidence="1 2" key="1">
    <citation type="submission" date="2019-09" db="EMBL/GenBank/DDBJ databases">
        <authorList>
            <person name="Chandra G."/>
            <person name="Truman W A."/>
        </authorList>
    </citation>
    <scope>NUCLEOTIDE SEQUENCE [LARGE SCALE GENOMIC DNA]</scope>
    <source>
        <strain evidence="1">PS691</strain>
    </source>
</reference>
<proteinExistence type="predicted"/>
<dbReference type="OrthoDB" id="7008133at2"/>
<dbReference type="AlphaFoldDB" id="A0A5E7D9B5"/>
<evidence type="ECO:0000313" key="2">
    <source>
        <dbReference type="Proteomes" id="UP000337909"/>
    </source>
</evidence>
<organism evidence="1 2">
    <name type="scientific">Pseudomonas fluorescens</name>
    <dbReference type="NCBI Taxonomy" id="294"/>
    <lineage>
        <taxon>Bacteria</taxon>
        <taxon>Pseudomonadati</taxon>
        <taxon>Pseudomonadota</taxon>
        <taxon>Gammaproteobacteria</taxon>
        <taxon>Pseudomonadales</taxon>
        <taxon>Pseudomonadaceae</taxon>
        <taxon>Pseudomonas</taxon>
    </lineage>
</organism>
<name>A0A5E7D9B5_PSEFL</name>
<dbReference type="EMBL" id="CABVHQ010000030">
    <property type="protein sequence ID" value="VVO08385.1"/>
    <property type="molecule type" value="Genomic_DNA"/>
</dbReference>
<protein>
    <submittedName>
        <fullName evidence="1">Uncharacterized protein</fullName>
    </submittedName>
</protein>
<accession>A0A5E7D9B5</accession>
<dbReference type="Proteomes" id="UP000337909">
    <property type="component" value="Unassembled WGS sequence"/>
</dbReference>
<sequence>MRVRGSEYWAWADCQLAGKSHQESLSNGVEIDVQARLSPSGATQLFIGVYAQSGEIAAEEFYPLVHDETVTSALAWGAQRARAIAIGALTPIRPTV</sequence>